<dbReference type="Proteomes" id="UP001066276">
    <property type="component" value="Chromosome 5"/>
</dbReference>
<dbReference type="AlphaFoldDB" id="A0AAV7RCT2"/>
<gene>
    <name evidence="2" type="ORF">NDU88_003411</name>
</gene>
<proteinExistence type="predicted"/>
<protein>
    <submittedName>
        <fullName evidence="2">Uncharacterized protein</fullName>
    </submittedName>
</protein>
<evidence type="ECO:0000313" key="3">
    <source>
        <dbReference type="Proteomes" id="UP001066276"/>
    </source>
</evidence>
<sequence length="157" mass="16686">MGPIGCGRARIRFCGAGGAGFFLPTPVVSTAPQQRLRRGRTSSQKGKSRCAPWPLEPPVARTLAGSGKKGNQTYCFEVVGGESGDNNVSCLHDAATRHASAPTSRTVDNPHLRHKTVCPLSPTHISLFLTRVPTARSKLLSTARLTSKEAQPSEVTP</sequence>
<evidence type="ECO:0000256" key="1">
    <source>
        <dbReference type="SAM" id="MobiDB-lite"/>
    </source>
</evidence>
<evidence type="ECO:0000313" key="2">
    <source>
        <dbReference type="EMBL" id="KAJ1150621.1"/>
    </source>
</evidence>
<dbReference type="EMBL" id="JANPWB010000009">
    <property type="protein sequence ID" value="KAJ1150621.1"/>
    <property type="molecule type" value="Genomic_DNA"/>
</dbReference>
<organism evidence="2 3">
    <name type="scientific">Pleurodeles waltl</name>
    <name type="common">Iberian ribbed newt</name>
    <dbReference type="NCBI Taxonomy" id="8319"/>
    <lineage>
        <taxon>Eukaryota</taxon>
        <taxon>Metazoa</taxon>
        <taxon>Chordata</taxon>
        <taxon>Craniata</taxon>
        <taxon>Vertebrata</taxon>
        <taxon>Euteleostomi</taxon>
        <taxon>Amphibia</taxon>
        <taxon>Batrachia</taxon>
        <taxon>Caudata</taxon>
        <taxon>Salamandroidea</taxon>
        <taxon>Salamandridae</taxon>
        <taxon>Pleurodelinae</taxon>
        <taxon>Pleurodeles</taxon>
    </lineage>
</organism>
<reference evidence="2" key="1">
    <citation type="journal article" date="2022" name="bioRxiv">
        <title>Sequencing and chromosome-scale assembly of the giantPleurodeles waltlgenome.</title>
        <authorList>
            <person name="Brown T."/>
            <person name="Elewa A."/>
            <person name="Iarovenko S."/>
            <person name="Subramanian E."/>
            <person name="Araus A.J."/>
            <person name="Petzold A."/>
            <person name="Susuki M."/>
            <person name="Suzuki K.-i.T."/>
            <person name="Hayashi T."/>
            <person name="Toyoda A."/>
            <person name="Oliveira C."/>
            <person name="Osipova E."/>
            <person name="Leigh N.D."/>
            <person name="Simon A."/>
            <person name="Yun M.H."/>
        </authorList>
    </citation>
    <scope>NUCLEOTIDE SEQUENCE</scope>
    <source>
        <strain evidence="2">20211129_DDA</strain>
        <tissue evidence="2">Liver</tissue>
    </source>
</reference>
<keyword evidence="3" id="KW-1185">Reference proteome</keyword>
<name>A0AAV7RCT2_PLEWA</name>
<accession>A0AAV7RCT2</accession>
<feature type="region of interest" description="Disordered" evidence="1">
    <location>
        <begin position="32"/>
        <end position="66"/>
    </location>
</feature>
<comment type="caution">
    <text evidence="2">The sequence shown here is derived from an EMBL/GenBank/DDBJ whole genome shotgun (WGS) entry which is preliminary data.</text>
</comment>